<dbReference type="Proteomes" id="UP000799777">
    <property type="component" value="Unassembled WGS sequence"/>
</dbReference>
<accession>A0A9P4H1P1</accession>
<evidence type="ECO:0000313" key="2">
    <source>
        <dbReference type="EMBL" id="KAF2025417.1"/>
    </source>
</evidence>
<protein>
    <submittedName>
        <fullName evidence="2">Uncharacterized protein</fullName>
    </submittedName>
</protein>
<name>A0A9P4H1P1_9PLEO</name>
<organism evidence="2 3">
    <name type="scientific">Setomelanomma holmii</name>
    <dbReference type="NCBI Taxonomy" id="210430"/>
    <lineage>
        <taxon>Eukaryota</taxon>
        <taxon>Fungi</taxon>
        <taxon>Dikarya</taxon>
        <taxon>Ascomycota</taxon>
        <taxon>Pezizomycotina</taxon>
        <taxon>Dothideomycetes</taxon>
        <taxon>Pleosporomycetidae</taxon>
        <taxon>Pleosporales</taxon>
        <taxon>Pleosporineae</taxon>
        <taxon>Phaeosphaeriaceae</taxon>
        <taxon>Setomelanomma</taxon>
    </lineage>
</organism>
<proteinExistence type="predicted"/>
<sequence>MAAEHSNAPPSDQNTPNSTAAEDTAATPSWAEHAKWSQEDRRKLRNEPMRPARPTRSLGISNVDVDDNDELDLAASPTLPPEKFFRDHHTDKADGKKKDQAREPRD</sequence>
<reference evidence="2" key="1">
    <citation type="journal article" date="2020" name="Stud. Mycol.">
        <title>101 Dothideomycetes genomes: a test case for predicting lifestyles and emergence of pathogens.</title>
        <authorList>
            <person name="Haridas S."/>
            <person name="Albert R."/>
            <person name="Binder M."/>
            <person name="Bloem J."/>
            <person name="Labutti K."/>
            <person name="Salamov A."/>
            <person name="Andreopoulos B."/>
            <person name="Baker S."/>
            <person name="Barry K."/>
            <person name="Bills G."/>
            <person name="Bluhm B."/>
            <person name="Cannon C."/>
            <person name="Castanera R."/>
            <person name="Culley D."/>
            <person name="Daum C."/>
            <person name="Ezra D."/>
            <person name="Gonzalez J."/>
            <person name="Henrissat B."/>
            <person name="Kuo A."/>
            <person name="Liang C."/>
            <person name="Lipzen A."/>
            <person name="Lutzoni F."/>
            <person name="Magnuson J."/>
            <person name="Mondo S."/>
            <person name="Nolan M."/>
            <person name="Ohm R."/>
            <person name="Pangilinan J."/>
            <person name="Park H.-J."/>
            <person name="Ramirez L."/>
            <person name="Alfaro M."/>
            <person name="Sun H."/>
            <person name="Tritt A."/>
            <person name="Yoshinaga Y."/>
            <person name="Zwiers L.-H."/>
            <person name="Turgeon B."/>
            <person name="Goodwin S."/>
            <person name="Spatafora J."/>
            <person name="Crous P."/>
            <person name="Grigoriev I."/>
        </authorList>
    </citation>
    <scope>NUCLEOTIDE SEQUENCE</scope>
    <source>
        <strain evidence="2">CBS 110217</strain>
    </source>
</reference>
<keyword evidence="3" id="KW-1185">Reference proteome</keyword>
<dbReference type="EMBL" id="ML978266">
    <property type="protein sequence ID" value="KAF2025417.1"/>
    <property type="molecule type" value="Genomic_DNA"/>
</dbReference>
<dbReference type="AlphaFoldDB" id="A0A9P4H1P1"/>
<comment type="caution">
    <text evidence="2">The sequence shown here is derived from an EMBL/GenBank/DDBJ whole genome shotgun (WGS) entry which is preliminary data.</text>
</comment>
<feature type="region of interest" description="Disordered" evidence="1">
    <location>
        <begin position="1"/>
        <end position="106"/>
    </location>
</feature>
<evidence type="ECO:0000313" key="3">
    <source>
        <dbReference type="Proteomes" id="UP000799777"/>
    </source>
</evidence>
<feature type="compositionally biased region" description="Polar residues" evidence="1">
    <location>
        <begin position="8"/>
        <end position="21"/>
    </location>
</feature>
<feature type="compositionally biased region" description="Basic and acidic residues" evidence="1">
    <location>
        <begin position="32"/>
        <end position="50"/>
    </location>
</feature>
<feature type="compositionally biased region" description="Basic and acidic residues" evidence="1">
    <location>
        <begin position="83"/>
        <end position="106"/>
    </location>
</feature>
<evidence type="ECO:0000256" key="1">
    <source>
        <dbReference type="SAM" id="MobiDB-lite"/>
    </source>
</evidence>
<gene>
    <name evidence="2" type="ORF">EK21DRAFT_93248</name>
</gene>